<evidence type="ECO:0000259" key="1">
    <source>
        <dbReference type="Pfam" id="PF13503"/>
    </source>
</evidence>
<feature type="domain" description="DUF4123" evidence="1">
    <location>
        <begin position="32"/>
        <end position="136"/>
    </location>
</feature>
<sequence length="278" mass="31715">MHDMPGQWMARQHQAGYRLCLILEGNSPEREPMLAARGLAHYRSLYAQTPAAELAMSGPVLLLLDRLNEPALLNLLQAPETNWGWLGSLPNDDLEAMTRHWRDRLWVGPIGEQALYRFHDNRTFARALAYLPPNHWPAFLGPLISVCYWYEGYWHSGDNCVPGEYAVPDPAPWLATPNPNAGAILHANILRYLLAEHSEHLAALAEFQDPRVWLNQVLEQARAWQWRGAEQLEFLVVRRLEEATCSSVIQWQPMAGEAPGAHFERVVAQWEMTRGQDE</sequence>
<dbReference type="EMBL" id="QUZU01000032">
    <property type="protein sequence ID" value="TFY86486.1"/>
    <property type="molecule type" value="Genomic_DNA"/>
</dbReference>
<name>A0A4Z0AI84_9PSED</name>
<protein>
    <submittedName>
        <fullName evidence="2">DUF4123 domain-containing protein</fullName>
    </submittedName>
</protein>
<keyword evidence="3" id="KW-1185">Reference proteome</keyword>
<evidence type="ECO:0000313" key="3">
    <source>
        <dbReference type="Proteomes" id="UP000297391"/>
    </source>
</evidence>
<dbReference type="AlphaFoldDB" id="A0A4Z0AI84"/>
<evidence type="ECO:0000313" key="2">
    <source>
        <dbReference type="EMBL" id="TFY86486.1"/>
    </source>
</evidence>
<organism evidence="2 3">
    <name type="scientific">Pseudomonas kairouanensis</name>
    <dbReference type="NCBI Taxonomy" id="2293832"/>
    <lineage>
        <taxon>Bacteria</taxon>
        <taxon>Pseudomonadati</taxon>
        <taxon>Pseudomonadota</taxon>
        <taxon>Gammaproteobacteria</taxon>
        <taxon>Pseudomonadales</taxon>
        <taxon>Pseudomonadaceae</taxon>
        <taxon>Pseudomonas</taxon>
    </lineage>
</organism>
<gene>
    <name evidence="2" type="ORF">DYL59_22155</name>
</gene>
<dbReference type="OrthoDB" id="6980020at2"/>
<comment type="caution">
    <text evidence="2">The sequence shown here is derived from an EMBL/GenBank/DDBJ whole genome shotgun (WGS) entry which is preliminary data.</text>
</comment>
<dbReference type="Pfam" id="PF13503">
    <property type="entry name" value="DUF4123"/>
    <property type="match status" value="1"/>
</dbReference>
<accession>A0A4Z0AI84</accession>
<dbReference type="Proteomes" id="UP000297391">
    <property type="component" value="Unassembled WGS sequence"/>
</dbReference>
<reference evidence="2 3" key="1">
    <citation type="journal article" date="2019" name="Syst. Appl. Microbiol.">
        <title>New species of pathogenic Pseudomonas isolated from citrus in Tunisia: Proposal of Pseudomonas kairouanensis sp. nov. and Pseudomonas nabeulensis sp. nov.</title>
        <authorList>
            <person name="Oueslati M."/>
            <person name="Mulet M."/>
            <person name="Gomila M."/>
            <person name="Berge O."/>
            <person name="Hajlaoui M.R."/>
            <person name="Lalucat J."/>
            <person name="Sadfi-Zouaoui N."/>
            <person name="Garcia-Valdes E."/>
        </authorList>
    </citation>
    <scope>NUCLEOTIDE SEQUENCE [LARGE SCALE GENOMIC DNA]</scope>
    <source>
        <strain evidence="2 3">KC12</strain>
    </source>
</reference>
<dbReference type="InterPro" id="IPR025391">
    <property type="entry name" value="DUF4123"/>
</dbReference>
<dbReference type="RefSeq" id="WP_135291097.1">
    <property type="nucleotide sequence ID" value="NZ_QUZU01000032.1"/>
</dbReference>
<proteinExistence type="predicted"/>